<dbReference type="SMART" id="SM00382">
    <property type="entry name" value="AAA"/>
    <property type="match status" value="1"/>
</dbReference>
<dbReference type="InterPro" id="IPR017871">
    <property type="entry name" value="ABC_transporter-like_CS"/>
</dbReference>
<name>A0A511N472_DEIC1</name>
<dbReference type="EMBL" id="BJXB01000014">
    <property type="protein sequence ID" value="GEM47625.1"/>
    <property type="molecule type" value="Genomic_DNA"/>
</dbReference>
<dbReference type="InterPro" id="IPR025302">
    <property type="entry name" value="DrrA1/2-like_C"/>
</dbReference>
<dbReference type="InterPro" id="IPR003593">
    <property type="entry name" value="AAA+_ATPase"/>
</dbReference>
<dbReference type="PROSITE" id="PS50893">
    <property type="entry name" value="ABC_TRANSPORTER_2"/>
    <property type="match status" value="1"/>
</dbReference>
<comment type="caution">
    <text evidence="5">The sequence shown here is derived from an EMBL/GenBank/DDBJ whole genome shotgun (WGS) entry which is preliminary data.</text>
</comment>
<dbReference type="InterPro" id="IPR027417">
    <property type="entry name" value="P-loop_NTPase"/>
</dbReference>
<dbReference type="Gene3D" id="3.40.50.300">
    <property type="entry name" value="P-loop containing nucleotide triphosphate hydrolases"/>
    <property type="match status" value="1"/>
</dbReference>
<sequence>MKAIEVVNVTKHFGNVEALKGVTFSADQGEVLAFLGPNGAGKTTTISIMLGMRAPTGGTVKVYGMDPRVPRARARLGAMLQESDLPATLKVKEAVELFRRLYPRPLPARQVMEMADLMDIAERLCGNLSGGQRRRLSFALSVCGNPDVLFLDEPTVAMDVQSRTAFWESVRQFKTQGKTVILTTHHLEEADALSDRVLVIDQGKVIVEGTPKAIKEQVGGTRIRFHGQVQEQQLRTLPGVTRVNINGVNEVYTRTPEAALREILHHDITDLEVSKASLEEAFLNLTARN</sequence>
<dbReference type="SUPFAM" id="SSF52540">
    <property type="entry name" value="P-loop containing nucleoside triphosphate hydrolases"/>
    <property type="match status" value="1"/>
</dbReference>
<dbReference type="OrthoDB" id="2290519at2"/>
<keyword evidence="6" id="KW-1185">Reference proteome</keyword>
<accession>A0A511N472</accession>
<evidence type="ECO:0000313" key="5">
    <source>
        <dbReference type="EMBL" id="GEM47625.1"/>
    </source>
</evidence>
<feature type="domain" description="ABC transporter" evidence="4">
    <location>
        <begin position="4"/>
        <end position="227"/>
    </location>
</feature>
<keyword evidence="3 5" id="KW-0067">ATP-binding</keyword>
<protein>
    <submittedName>
        <fullName evidence="5">ABC transporter ATP-binding protein</fullName>
    </submittedName>
</protein>
<organism evidence="5 6">
    <name type="scientific">Deinococcus cellulosilyticus (strain DSM 18568 / NBRC 106333 / KACC 11606 / 5516J-15)</name>
    <dbReference type="NCBI Taxonomy" id="1223518"/>
    <lineage>
        <taxon>Bacteria</taxon>
        <taxon>Thermotogati</taxon>
        <taxon>Deinococcota</taxon>
        <taxon>Deinococci</taxon>
        <taxon>Deinococcales</taxon>
        <taxon>Deinococcaceae</taxon>
        <taxon>Deinococcus</taxon>
    </lineage>
</organism>
<dbReference type="InterPro" id="IPR050763">
    <property type="entry name" value="ABC_transporter_ATP-binding"/>
</dbReference>
<dbReference type="PANTHER" id="PTHR42711">
    <property type="entry name" value="ABC TRANSPORTER ATP-BINDING PROTEIN"/>
    <property type="match status" value="1"/>
</dbReference>
<evidence type="ECO:0000256" key="3">
    <source>
        <dbReference type="ARBA" id="ARBA00022840"/>
    </source>
</evidence>
<dbReference type="InterPro" id="IPR003439">
    <property type="entry name" value="ABC_transporter-like_ATP-bd"/>
</dbReference>
<evidence type="ECO:0000256" key="2">
    <source>
        <dbReference type="ARBA" id="ARBA00022741"/>
    </source>
</evidence>
<evidence type="ECO:0000259" key="4">
    <source>
        <dbReference type="PROSITE" id="PS50893"/>
    </source>
</evidence>
<dbReference type="GO" id="GO:0005524">
    <property type="term" value="F:ATP binding"/>
    <property type="evidence" value="ECO:0007669"/>
    <property type="project" value="UniProtKB-KW"/>
</dbReference>
<dbReference type="PROSITE" id="PS00211">
    <property type="entry name" value="ABC_TRANSPORTER_1"/>
    <property type="match status" value="1"/>
</dbReference>
<dbReference type="RefSeq" id="WP_146886020.1">
    <property type="nucleotide sequence ID" value="NZ_BJXB01000014.1"/>
</dbReference>
<gene>
    <name evidence="5" type="ORF">DC3_32600</name>
</gene>
<dbReference type="Pfam" id="PF00005">
    <property type="entry name" value="ABC_tran"/>
    <property type="match status" value="1"/>
</dbReference>
<evidence type="ECO:0000256" key="1">
    <source>
        <dbReference type="ARBA" id="ARBA00022448"/>
    </source>
</evidence>
<proteinExistence type="predicted"/>
<dbReference type="AlphaFoldDB" id="A0A511N472"/>
<dbReference type="Proteomes" id="UP000321306">
    <property type="component" value="Unassembled WGS sequence"/>
</dbReference>
<evidence type="ECO:0000313" key="6">
    <source>
        <dbReference type="Proteomes" id="UP000321306"/>
    </source>
</evidence>
<dbReference type="GO" id="GO:0016887">
    <property type="term" value="F:ATP hydrolysis activity"/>
    <property type="evidence" value="ECO:0007669"/>
    <property type="project" value="InterPro"/>
</dbReference>
<dbReference type="PANTHER" id="PTHR42711:SF17">
    <property type="entry name" value="ABC TRANSPORTER ATP-BINDING PROTEIN"/>
    <property type="match status" value="1"/>
</dbReference>
<keyword evidence="2" id="KW-0547">Nucleotide-binding</keyword>
<reference evidence="5 6" key="1">
    <citation type="submission" date="2019-07" db="EMBL/GenBank/DDBJ databases">
        <title>Whole genome shotgun sequence of Deinococcus cellulosilyticus NBRC 106333.</title>
        <authorList>
            <person name="Hosoyama A."/>
            <person name="Uohara A."/>
            <person name="Ohji S."/>
            <person name="Ichikawa N."/>
        </authorList>
    </citation>
    <scope>NUCLEOTIDE SEQUENCE [LARGE SCALE GENOMIC DNA]</scope>
    <source>
        <strain evidence="5 6">NBRC 106333</strain>
    </source>
</reference>
<keyword evidence="1" id="KW-0813">Transport</keyword>
<dbReference type="Pfam" id="PF13732">
    <property type="entry name" value="DrrA1-3_C"/>
    <property type="match status" value="1"/>
</dbReference>
<dbReference type="CDD" id="cd03230">
    <property type="entry name" value="ABC_DR_subfamily_A"/>
    <property type="match status" value="1"/>
</dbReference>